<name>A0AAE3WDU5_9RHOB</name>
<reference evidence="2" key="1">
    <citation type="submission" date="2022-07" db="EMBL/GenBank/DDBJ databases">
        <authorList>
            <person name="Otstavnykh N."/>
            <person name="Isaeva M."/>
            <person name="Bystritskaya E."/>
        </authorList>
    </citation>
    <scope>NUCLEOTIDE SEQUENCE</scope>
    <source>
        <strain evidence="2">KCTC 52189</strain>
    </source>
</reference>
<evidence type="ECO:0000256" key="1">
    <source>
        <dbReference type="SAM" id="Phobius"/>
    </source>
</evidence>
<dbReference type="RefSeq" id="WP_306736016.1">
    <property type="nucleotide sequence ID" value="NZ_JANHAX010000003.1"/>
</dbReference>
<sequence>MTIFVSAVIGLIAGCFVNYAITLRTGKARNFVVCIVGAFLGGALIPSLISISGFWSALIGSVLGVLVLLWITFRLVVNPIHTSS</sequence>
<keyword evidence="3" id="KW-1185">Reference proteome</keyword>
<evidence type="ECO:0000313" key="3">
    <source>
        <dbReference type="Proteomes" id="UP001226762"/>
    </source>
</evidence>
<dbReference type="EMBL" id="JANHAX010000003">
    <property type="protein sequence ID" value="MDQ2090749.1"/>
    <property type="molecule type" value="Genomic_DNA"/>
</dbReference>
<dbReference type="Proteomes" id="UP001226762">
    <property type="component" value="Unassembled WGS sequence"/>
</dbReference>
<proteinExistence type="predicted"/>
<reference evidence="2" key="2">
    <citation type="submission" date="2023-02" db="EMBL/GenBank/DDBJ databases">
        <title>'Rhodoalgimonas zhirmunskyi' gen. nov., isolated from a red alga.</title>
        <authorList>
            <person name="Nedashkovskaya O.I."/>
            <person name="Otstavnykh N.Y."/>
            <person name="Bystritskaya E.P."/>
            <person name="Balabanova L.A."/>
            <person name="Isaeva M.P."/>
        </authorList>
    </citation>
    <scope>NUCLEOTIDE SEQUENCE</scope>
    <source>
        <strain evidence="2">KCTC 52189</strain>
    </source>
</reference>
<keyword evidence="1" id="KW-0472">Membrane</keyword>
<dbReference type="AlphaFoldDB" id="A0AAE3WDU5"/>
<feature type="transmembrane region" description="Helical" evidence="1">
    <location>
        <begin position="6"/>
        <end position="23"/>
    </location>
</feature>
<organism evidence="2 3">
    <name type="scientific">Marimonas arenosa</name>
    <dbReference type="NCBI Taxonomy" id="1795305"/>
    <lineage>
        <taxon>Bacteria</taxon>
        <taxon>Pseudomonadati</taxon>
        <taxon>Pseudomonadota</taxon>
        <taxon>Alphaproteobacteria</taxon>
        <taxon>Rhodobacterales</taxon>
        <taxon>Paracoccaceae</taxon>
        <taxon>Marimonas</taxon>
    </lineage>
</organism>
<evidence type="ECO:0008006" key="4">
    <source>
        <dbReference type="Google" id="ProtNLM"/>
    </source>
</evidence>
<evidence type="ECO:0000313" key="2">
    <source>
        <dbReference type="EMBL" id="MDQ2090749.1"/>
    </source>
</evidence>
<gene>
    <name evidence="2" type="ORF">NO357_12635</name>
</gene>
<feature type="transmembrane region" description="Helical" evidence="1">
    <location>
        <begin position="55"/>
        <end position="77"/>
    </location>
</feature>
<accession>A0AAE3WDU5</accession>
<keyword evidence="1" id="KW-0812">Transmembrane</keyword>
<protein>
    <recommendedName>
        <fullName evidence="4">Transglycosylase associated protein</fullName>
    </recommendedName>
</protein>
<feature type="transmembrane region" description="Helical" evidence="1">
    <location>
        <begin position="30"/>
        <end position="49"/>
    </location>
</feature>
<keyword evidence="1" id="KW-1133">Transmembrane helix</keyword>
<comment type="caution">
    <text evidence="2">The sequence shown here is derived from an EMBL/GenBank/DDBJ whole genome shotgun (WGS) entry which is preliminary data.</text>
</comment>